<feature type="transmembrane region" description="Helical" evidence="1">
    <location>
        <begin position="12"/>
        <end position="32"/>
    </location>
</feature>
<evidence type="ECO:0000313" key="3">
    <source>
        <dbReference type="EMBL" id="SHJ11837.1"/>
    </source>
</evidence>
<gene>
    <name evidence="3" type="ORF">SAMN02745176_02465</name>
</gene>
<dbReference type="EMBL" id="FQZS01000016">
    <property type="protein sequence ID" value="SHJ11837.1"/>
    <property type="molecule type" value="Genomic_DNA"/>
</dbReference>
<organism evidence="3 4">
    <name type="scientific">Lutispora thermophila DSM 19022</name>
    <dbReference type="NCBI Taxonomy" id="1122184"/>
    <lineage>
        <taxon>Bacteria</taxon>
        <taxon>Bacillati</taxon>
        <taxon>Bacillota</taxon>
        <taxon>Clostridia</taxon>
        <taxon>Lutisporales</taxon>
        <taxon>Lutisporaceae</taxon>
        <taxon>Lutispora</taxon>
    </lineage>
</organism>
<keyword evidence="1" id="KW-1133">Transmembrane helix</keyword>
<sequence>MKRNLYQIITLLFPSIGLIITISLLTLGFSIYQGGVKCATSYYFSNDKSIISISSNSMTDWSELTELKEKLNIDDEIIVSSELEVSLSTDMEKLRIKAIGINSSYWNIENKKILYGRLIDEEDVEHANPVMVINEKAAIDLYDTRDVISKRINVDVKGTIRSFTIIGVVKDPFYNKEVLCFIPYNTISANKWNSMFLSIAVPKHMKNDIKEKAKKIMQDKYNTDVKEASEYKQLLFIKNWLDDNIIALCLIIFISTLVGFATLYFGFNNYIDNLMDRLEILKTFGVSVDKIKIKLFNRLCLFEILPLAFSMAMGYIAALVLGNYIFIKPIITFQHLFIIFGYGMLFIILAILLSFNRIKNFDID</sequence>
<evidence type="ECO:0000256" key="1">
    <source>
        <dbReference type="SAM" id="Phobius"/>
    </source>
</evidence>
<accession>A0A1M6GPE6</accession>
<feature type="transmembrane region" description="Helical" evidence="1">
    <location>
        <begin position="333"/>
        <end position="355"/>
    </location>
</feature>
<feature type="transmembrane region" description="Helical" evidence="1">
    <location>
        <begin position="300"/>
        <end position="327"/>
    </location>
</feature>
<name>A0A1M6GPE6_9FIRM</name>
<dbReference type="Proteomes" id="UP000184442">
    <property type="component" value="Unassembled WGS sequence"/>
</dbReference>
<evidence type="ECO:0000259" key="2">
    <source>
        <dbReference type="Pfam" id="PF12704"/>
    </source>
</evidence>
<keyword evidence="1" id="KW-0472">Membrane</keyword>
<dbReference type="AlphaFoldDB" id="A0A1M6GPE6"/>
<dbReference type="Pfam" id="PF12704">
    <property type="entry name" value="MacB_PCD"/>
    <property type="match status" value="1"/>
</dbReference>
<proteinExistence type="predicted"/>
<keyword evidence="1" id="KW-0812">Transmembrane</keyword>
<dbReference type="InterPro" id="IPR025857">
    <property type="entry name" value="MacB_PCD"/>
</dbReference>
<protein>
    <submittedName>
        <fullName evidence="3">MacB-like core domain-containing protein</fullName>
    </submittedName>
</protein>
<dbReference type="RefSeq" id="WP_073026494.1">
    <property type="nucleotide sequence ID" value="NZ_FQZS01000016.1"/>
</dbReference>
<evidence type="ECO:0000313" key="4">
    <source>
        <dbReference type="Proteomes" id="UP000184442"/>
    </source>
</evidence>
<keyword evidence="4" id="KW-1185">Reference proteome</keyword>
<feature type="transmembrane region" description="Helical" evidence="1">
    <location>
        <begin position="245"/>
        <end position="267"/>
    </location>
</feature>
<dbReference type="STRING" id="1122184.SAMN02745176_02465"/>
<reference evidence="3 4" key="1">
    <citation type="submission" date="2016-11" db="EMBL/GenBank/DDBJ databases">
        <authorList>
            <person name="Jaros S."/>
            <person name="Januszkiewicz K."/>
            <person name="Wedrychowicz H."/>
        </authorList>
    </citation>
    <scope>NUCLEOTIDE SEQUENCE [LARGE SCALE GENOMIC DNA]</scope>
    <source>
        <strain evidence="3 4">DSM 19022</strain>
    </source>
</reference>
<feature type="domain" description="MacB-like periplasmic core" evidence="2">
    <location>
        <begin position="16"/>
        <end position="196"/>
    </location>
</feature>